<dbReference type="Proteomes" id="UP000003754">
    <property type="component" value="Segment"/>
</dbReference>
<dbReference type="KEGG" id="vg:14012047"/>
<sequence>MKNPMFAFAACLRHAFMSGAGVKDHEPVTHEQIMAWTEYDPPNVGAFKTMANVLAVAGREDAKVFVPAPSTTGVSIVAAAIRVGKVILSVQRPGRHNDIINDEFVRTAYSYDEGFLTSAGFFVDRETALELAIKSGQFKFGPDHRPTGTKRELFSEDLW</sequence>
<name>J7F9F7_9CAUD</name>
<dbReference type="Pfam" id="PF26092">
    <property type="entry name" value="T4_Y16D"/>
    <property type="match status" value="1"/>
</dbReference>
<gene>
    <name evidence="1" type="ORF">7-7-1_00094</name>
</gene>
<dbReference type="GeneID" id="14012047"/>
<reference evidence="1 2" key="1">
    <citation type="submission" date="2011-12" db="EMBL/GenBank/DDBJ databases">
        <title>The genome sequence of the flagella-specific Agrobacterium bacteriophage 7-7-1.</title>
        <authorList>
            <person name="Schmitt R."/>
            <person name="Van den Bossche A."/>
            <person name="Lavigne R."/>
            <person name="Kropinski A.M."/>
        </authorList>
    </citation>
    <scope>NUCLEOTIDE SEQUENCE [LARGE SCALE GENOMIC DNA]</scope>
</reference>
<organism evidence="1 2">
    <name type="scientific">Agrobacterium phage 7-7-1</name>
    <dbReference type="NCBI Taxonomy" id="1161931"/>
    <lineage>
        <taxon>Viruses</taxon>
        <taxon>Duplodnaviria</taxon>
        <taxon>Heunggongvirae</taxon>
        <taxon>Uroviricota</taxon>
        <taxon>Caudoviricetes</taxon>
        <taxon>Schmittlotzvirus</taxon>
        <taxon>Schmittlotzvirus sv771</taxon>
    </lineage>
</organism>
<dbReference type="InterPro" id="IPR058630">
    <property type="entry name" value="T4_Y16D"/>
</dbReference>
<proteinExistence type="predicted"/>
<dbReference type="RefSeq" id="YP_007006550.1">
    <property type="nucleotide sequence ID" value="NC_019519.1"/>
</dbReference>
<dbReference type="EMBL" id="JQ312117">
    <property type="protein sequence ID" value="AFH19792.1"/>
    <property type="molecule type" value="Genomic_DNA"/>
</dbReference>
<evidence type="ECO:0000313" key="1">
    <source>
        <dbReference type="EMBL" id="AFH19792.1"/>
    </source>
</evidence>
<accession>J7F9F7</accession>
<evidence type="ECO:0000313" key="2">
    <source>
        <dbReference type="Proteomes" id="UP000003754"/>
    </source>
</evidence>
<protein>
    <submittedName>
        <fullName evidence="1">Uncharacterized protein</fullName>
    </submittedName>
</protein>
<keyword evidence="2" id="KW-1185">Reference proteome</keyword>